<feature type="domain" description="PBZ-type" evidence="2">
    <location>
        <begin position="266"/>
        <end position="290"/>
    </location>
</feature>
<dbReference type="InterPro" id="IPR008984">
    <property type="entry name" value="SMAD_FHA_dom_sf"/>
</dbReference>
<dbReference type="Gene3D" id="2.60.200.20">
    <property type="match status" value="1"/>
</dbReference>
<dbReference type="Pfam" id="PF10283">
    <property type="entry name" value="zf-CCHH"/>
    <property type="match status" value="2"/>
</dbReference>
<gene>
    <name evidence="4" type="primary">LOC108568596</name>
</gene>
<dbReference type="InterPro" id="IPR039253">
    <property type="entry name" value="APLF"/>
</dbReference>
<feature type="compositionally biased region" description="Basic and acidic residues" evidence="1">
    <location>
        <begin position="192"/>
        <end position="206"/>
    </location>
</feature>
<dbReference type="RefSeq" id="XP_017785268.1">
    <property type="nucleotide sequence ID" value="XM_017929779.1"/>
</dbReference>
<feature type="domain" description="PBZ-type" evidence="2">
    <location>
        <begin position="301"/>
        <end position="325"/>
    </location>
</feature>
<evidence type="ECO:0000313" key="3">
    <source>
        <dbReference type="Proteomes" id="UP000695000"/>
    </source>
</evidence>
<dbReference type="PANTHER" id="PTHR21315:SF2">
    <property type="entry name" value="APRATAXIN AND PNK-LIKE FACTOR"/>
    <property type="match status" value="1"/>
</dbReference>
<dbReference type="GeneID" id="108568596"/>
<feature type="compositionally biased region" description="Acidic residues" evidence="1">
    <location>
        <begin position="375"/>
        <end position="400"/>
    </location>
</feature>
<reference evidence="4" key="1">
    <citation type="submission" date="2025-08" db="UniProtKB">
        <authorList>
            <consortium name="RefSeq"/>
        </authorList>
    </citation>
    <scope>IDENTIFICATION</scope>
    <source>
        <tissue evidence="4">Whole Larva</tissue>
    </source>
</reference>
<proteinExistence type="predicted"/>
<name>A0ABM1NEL8_NICVS</name>
<feature type="region of interest" description="Disordered" evidence="1">
    <location>
        <begin position="114"/>
        <end position="151"/>
    </location>
</feature>
<dbReference type="Proteomes" id="UP000695000">
    <property type="component" value="Unplaced"/>
</dbReference>
<dbReference type="InterPro" id="IPR019406">
    <property type="entry name" value="APLF_PBZ"/>
</dbReference>
<evidence type="ECO:0000313" key="4">
    <source>
        <dbReference type="RefSeq" id="XP_017785268.1"/>
    </source>
</evidence>
<feature type="region of interest" description="Disordered" evidence="1">
    <location>
        <begin position="323"/>
        <end position="408"/>
    </location>
</feature>
<dbReference type="PANTHER" id="PTHR21315">
    <property type="entry name" value="APRATAXIN AND PNK-LIKE FACTOR-RELATED"/>
    <property type="match status" value="1"/>
</dbReference>
<feature type="region of interest" description="Disordered" evidence="1">
    <location>
        <begin position="280"/>
        <end position="299"/>
    </location>
</feature>
<protein>
    <submittedName>
        <fullName evidence="4">Aprataxin and PNK-like factor isoform X1</fullName>
    </submittedName>
</protein>
<evidence type="ECO:0000256" key="1">
    <source>
        <dbReference type="SAM" id="MobiDB-lite"/>
    </source>
</evidence>
<dbReference type="SUPFAM" id="SSF49879">
    <property type="entry name" value="SMAD/FHA domain"/>
    <property type="match status" value="1"/>
</dbReference>
<sequence length="408" mass="46101">MLVKVFLLDEGTSGTPLCTFRRGTHVLGRGALLKCPDKRVSRNHIELEITSDNVTITSKHPINPCFYCSVVGRTMTILKFDSPENLQSGDTFGFFPDQYWFKVELCTDSLEDSDDKQIESDKTTANSTCEEPEVKVEESTGEIKNNTSEESAIKVVPSTSRIKDEEQDISTANKTDQNCVTQKNVFNINEAETDKESDGESTHNEEINNVAQCSSVITEIKREIASDDDNEAQSNNQLMVKVKTEYSSSDDDTKENICNSNKTQKRDRCWYPNCYRKNPDHKKKFSHPGDSDYDTDPLDSRPSCSYGLNCYRRNAMHRQDFKHPKGAHANKMVRPPKRPLQNVDESSDEDDDGINASNITTTKRPRTKVARKDESSEDDYDVDDPFIDNGSEDEYSEDPSDPSSSDNE</sequence>
<feature type="region of interest" description="Disordered" evidence="1">
    <location>
        <begin position="189"/>
        <end position="209"/>
    </location>
</feature>
<keyword evidence="3" id="KW-1185">Reference proteome</keyword>
<organism evidence="3 4">
    <name type="scientific">Nicrophorus vespilloides</name>
    <name type="common">Boreal carrion beetle</name>
    <dbReference type="NCBI Taxonomy" id="110193"/>
    <lineage>
        <taxon>Eukaryota</taxon>
        <taxon>Metazoa</taxon>
        <taxon>Ecdysozoa</taxon>
        <taxon>Arthropoda</taxon>
        <taxon>Hexapoda</taxon>
        <taxon>Insecta</taxon>
        <taxon>Pterygota</taxon>
        <taxon>Neoptera</taxon>
        <taxon>Endopterygota</taxon>
        <taxon>Coleoptera</taxon>
        <taxon>Polyphaga</taxon>
        <taxon>Staphyliniformia</taxon>
        <taxon>Silphidae</taxon>
        <taxon>Nicrophorinae</taxon>
        <taxon>Nicrophorus</taxon>
    </lineage>
</organism>
<evidence type="ECO:0000259" key="2">
    <source>
        <dbReference type="Pfam" id="PF10283"/>
    </source>
</evidence>
<accession>A0ABM1NEL8</accession>